<comment type="caution">
    <text evidence="3">The sequence shown here is derived from an EMBL/GenBank/DDBJ whole genome shotgun (WGS) entry which is preliminary data.</text>
</comment>
<dbReference type="Gene3D" id="1.20.120.520">
    <property type="entry name" value="nmb1532 protein domain like"/>
    <property type="match status" value="1"/>
</dbReference>
<keyword evidence="4" id="KW-1185">Reference proteome</keyword>
<organism evidence="3 4">
    <name type="scientific">Crossiella equi</name>
    <dbReference type="NCBI Taxonomy" id="130796"/>
    <lineage>
        <taxon>Bacteria</taxon>
        <taxon>Bacillati</taxon>
        <taxon>Actinomycetota</taxon>
        <taxon>Actinomycetes</taxon>
        <taxon>Pseudonocardiales</taxon>
        <taxon>Pseudonocardiaceae</taxon>
        <taxon>Crossiella</taxon>
    </lineage>
</organism>
<feature type="region of interest" description="Disordered" evidence="1">
    <location>
        <begin position="167"/>
        <end position="187"/>
    </location>
</feature>
<evidence type="ECO:0000259" key="2">
    <source>
        <dbReference type="Pfam" id="PF01814"/>
    </source>
</evidence>
<protein>
    <submittedName>
        <fullName evidence="3">Hemerythrin superfamily protein</fullName>
    </submittedName>
</protein>
<name>A0ABS5ALF4_9PSEU</name>
<gene>
    <name evidence="3" type="ORF">JOF53_006263</name>
</gene>
<evidence type="ECO:0000313" key="4">
    <source>
        <dbReference type="Proteomes" id="UP001519363"/>
    </source>
</evidence>
<reference evidence="3 4" key="1">
    <citation type="submission" date="2021-03" db="EMBL/GenBank/DDBJ databases">
        <title>Sequencing the genomes of 1000 actinobacteria strains.</title>
        <authorList>
            <person name="Klenk H.-P."/>
        </authorList>
    </citation>
    <scope>NUCLEOTIDE SEQUENCE [LARGE SCALE GENOMIC DNA]</scope>
    <source>
        <strain evidence="3 4">DSM 44580</strain>
    </source>
</reference>
<accession>A0ABS5ALF4</accession>
<dbReference type="Proteomes" id="UP001519363">
    <property type="component" value="Unassembled WGS sequence"/>
</dbReference>
<dbReference type="EMBL" id="JAGIOO010000001">
    <property type="protein sequence ID" value="MBP2477391.1"/>
    <property type="molecule type" value="Genomic_DNA"/>
</dbReference>
<proteinExistence type="predicted"/>
<dbReference type="PANTHER" id="PTHR35585:SF1">
    <property type="entry name" value="HHE DOMAIN PROTEIN (AFU_ORTHOLOGUE AFUA_4G00730)"/>
    <property type="match status" value="1"/>
</dbReference>
<dbReference type="InterPro" id="IPR012312">
    <property type="entry name" value="Hemerythrin-like"/>
</dbReference>
<evidence type="ECO:0000256" key="1">
    <source>
        <dbReference type="SAM" id="MobiDB-lite"/>
    </source>
</evidence>
<sequence length="187" mass="20875">MDRDAVSLIKADHRVLEGLFDQVKKADGEQRKALLAEVKARLDAHSRAEEEYVYPALIKADPGERGEVHHGAEEHLEADELLGKAIKATGDFDARFQEFVDAVSHHVEEEEQDLLPALREAVPAAELRRLGDQFDRARREHLAEHGIGAEVPTQATREQLYERAKAAGIPGRSTMTKEELAEALRQS</sequence>
<feature type="domain" description="Hemerythrin-like" evidence="2">
    <location>
        <begin position="5"/>
        <end position="118"/>
    </location>
</feature>
<feature type="compositionally biased region" description="Basic and acidic residues" evidence="1">
    <location>
        <begin position="175"/>
        <end position="187"/>
    </location>
</feature>
<evidence type="ECO:0000313" key="3">
    <source>
        <dbReference type="EMBL" id="MBP2477391.1"/>
    </source>
</evidence>
<dbReference type="RefSeq" id="WP_086784102.1">
    <property type="nucleotide sequence ID" value="NZ_JAGIOO010000001.1"/>
</dbReference>
<dbReference type="Pfam" id="PF01814">
    <property type="entry name" value="Hemerythrin"/>
    <property type="match status" value="1"/>
</dbReference>
<dbReference type="PANTHER" id="PTHR35585">
    <property type="entry name" value="HHE DOMAIN PROTEIN (AFU_ORTHOLOGUE AFUA_4G00730)"/>
    <property type="match status" value="1"/>
</dbReference>